<name>A0A848CAP2_9BACT</name>
<accession>A0A848CAP2</accession>
<evidence type="ECO:0000313" key="2">
    <source>
        <dbReference type="EMBL" id="NME52322.1"/>
    </source>
</evidence>
<comment type="caution">
    <text evidence="2">The sequence shown here is derived from an EMBL/GenBank/DDBJ whole genome shotgun (WGS) entry which is preliminary data.</text>
</comment>
<protein>
    <submittedName>
        <fullName evidence="2">Uncharacterized protein</fullName>
    </submittedName>
</protein>
<proteinExistence type="predicted"/>
<evidence type="ECO:0000313" key="3">
    <source>
        <dbReference type="Proteomes" id="UP000522333"/>
    </source>
</evidence>
<feature type="chain" id="PRO_5032758874" evidence="1">
    <location>
        <begin position="22"/>
        <end position="99"/>
    </location>
</feature>
<keyword evidence="1" id="KW-0732">Signal</keyword>
<gene>
    <name evidence="2" type="ORF">HF854_07225</name>
</gene>
<organism evidence="2 3">
    <name type="scientific">Desulfovibrio piger</name>
    <dbReference type="NCBI Taxonomy" id="901"/>
    <lineage>
        <taxon>Bacteria</taxon>
        <taxon>Pseudomonadati</taxon>
        <taxon>Thermodesulfobacteriota</taxon>
        <taxon>Desulfovibrionia</taxon>
        <taxon>Desulfovibrionales</taxon>
        <taxon>Desulfovibrionaceae</taxon>
        <taxon>Desulfovibrio</taxon>
    </lineage>
</organism>
<dbReference type="RefSeq" id="WP_168935691.1">
    <property type="nucleotide sequence ID" value="NZ_CAMDEI010000080.1"/>
</dbReference>
<dbReference type="Proteomes" id="UP000522333">
    <property type="component" value="Unassembled WGS sequence"/>
</dbReference>
<dbReference type="EMBL" id="JABAFY010000023">
    <property type="protein sequence ID" value="NME52322.1"/>
    <property type="molecule type" value="Genomic_DNA"/>
</dbReference>
<reference evidence="2 3" key="1">
    <citation type="submission" date="2020-04" db="EMBL/GenBank/DDBJ databases">
        <authorList>
            <person name="Hitch T.C.A."/>
            <person name="Wylensek D."/>
            <person name="Clavel T."/>
        </authorList>
    </citation>
    <scope>NUCLEOTIDE SEQUENCE [LARGE SCALE GENOMIC DNA]</scope>
    <source>
        <strain evidence="2 3">PG-251-APC-1</strain>
    </source>
</reference>
<sequence length="99" mass="10524">MQKKLLVFLVLLLILPVACMARDFDGFRADVPPGWEVMEEKGAMVGFVSPDREAIVTVTVASAQDVDPAAFAAEMAQGLGGAISWKKMVSTASHSGIMV</sequence>
<evidence type="ECO:0000256" key="1">
    <source>
        <dbReference type="SAM" id="SignalP"/>
    </source>
</evidence>
<dbReference type="AlphaFoldDB" id="A0A848CAP2"/>
<feature type="signal peptide" evidence="1">
    <location>
        <begin position="1"/>
        <end position="21"/>
    </location>
</feature>